<evidence type="ECO:0000313" key="3">
    <source>
        <dbReference type="Proteomes" id="UP000005055"/>
    </source>
</evidence>
<feature type="transmembrane region" description="Helical" evidence="1">
    <location>
        <begin position="138"/>
        <end position="159"/>
    </location>
</feature>
<gene>
    <name evidence="2" type="ORF">GIG_03662</name>
</gene>
<evidence type="ECO:0000256" key="1">
    <source>
        <dbReference type="SAM" id="Phobius"/>
    </source>
</evidence>
<keyword evidence="1" id="KW-1133">Transmembrane helix</keyword>
<feature type="transmembrane region" description="Helical" evidence="1">
    <location>
        <begin position="112"/>
        <end position="132"/>
    </location>
</feature>
<keyword evidence="1" id="KW-0472">Membrane</keyword>
<accession>F9QEC1</accession>
<dbReference type="GeneID" id="65654124"/>
<dbReference type="RefSeq" id="WP_006886843.1">
    <property type="nucleotide sequence ID" value="NZ_AFVJ01000035.1"/>
</dbReference>
<organism evidence="2 3">
    <name type="scientific">Mycoplasmopsis anatis 1340</name>
    <dbReference type="NCBI Taxonomy" id="1034808"/>
    <lineage>
        <taxon>Bacteria</taxon>
        <taxon>Bacillati</taxon>
        <taxon>Mycoplasmatota</taxon>
        <taxon>Mycoplasmoidales</taxon>
        <taxon>Metamycoplasmataceae</taxon>
        <taxon>Mycoplasmopsis</taxon>
    </lineage>
</organism>
<keyword evidence="1" id="KW-0812">Transmembrane</keyword>
<reference evidence="2 3" key="1">
    <citation type="journal article" date="2011" name="J. Bacteriol.">
        <title>Genome Sequence of Duck Pathogen Mycoplasma anatis Strain 1340.</title>
        <authorList>
            <person name="Guo Z."/>
            <person name="Chen P."/>
            <person name="Ren P."/>
            <person name="Kuang S."/>
            <person name="Zhou Z."/>
            <person name="Li Z."/>
            <person name="Liu M."/>
            <person name="Shi D."/>
            <person name="Xiao Y."/>
            <person name="Wang X."/>
            <person name="Zhou R."/>
            <person name="Jin H."/>
            <person name="Bi D."/>
        </authorList>
    </citation>
    <scope>NUCLEOTIDE SEQUENCE [LARGE SCALE GENOMIC DNA]</scope>
    <source>
        <strain evidence="2 3">1340</strain>
    </source>
</reference>
<proteinExistence type="predicted"/>
<evidence type="ECO:0008006" key="4">
    <source>
        <dbReference type="Google" id="ProtNLM"/>
    </source>
</evidence>
<dbReference type="STRING" id="1034808.GIG_03662"/>
<evidence type="ECO:0000313" key="2">
    <source>
        <dbReference type="EMBL" id="EGS28932.1"/>
    </source>
</evidence>
<dbReference type="Proteomes" id="UP000005055">
    <property type="component" value="Unassembled WGS sequence"/>
</dbReference>
<protein>
    <recommendedName>
        <fullName evidence="4">Transmembrane protein</fullName>
    </recommendedName>
</protein>
<dbReference type="EMBL" id="AFVJ01000035">
    <property type="protein sequence ID" value="EGS28932.1"/>
    <property type="molecule type" value="Genomic_DNA"/>
</dbReference>
<feature type="transmembrane region" description="Helical" evidence="1">
    <location>
        <begin position="6"/>
        <end position="28"/>
    </location>
</feature>
<dbReference type="eggNOG" id="ENOG5030N45">
    <property type="taxonomic scope" value="Bacteria"/>
</dbReference>
<comment type="caution">
    <text evidence="2">The sequence shown here is derived from an EMBL/GenBank/DDBJ whole genome shotgun (WGS) entry which is preliminary data.</text>
</comment>
<dbReference type="AlphaFoldDB" id="F9QEC1"/>
<keyword evidence="3" id="KW-1185">Reference proteome</keyword>
<sequence length="220" mass="26271">MNFLIATFIFALIVVISLVYCFLIYNALIQNSKELNSNLPYTSVKYAKKVLDKKNQLIQFEFNQNYFTFELDNRKKIIHFNESIIGDYSVYSLTMSYLQCYKFILTKKWMNIVQYVIKLLFPIIWISIFVLLFFQFWIISAILFISILLIALLSFGIFYKTRRLINDSVMEQLKYVLAENDFKIASRLLRRNYFTEINLILFSVVEPVRDLIVLFNKWGK</sequence>
<name>F9QEC1_9BACT</name>